<keyword evidence="2" id="KW-0560">Oxidoreductase</keyword>
<accession>A0ABS8V4V2</accession>
<comment type="similarity">
    <text evidence="1">Belongs to the glyceraldehyde-3-phosphate dehydrogenase family.</text>
</comment>
<evidence type="ECO:0000313" key="3">
    <source>
        <dbReference type="EMBL" id="MCD9642185.1"/>
    </source>
</evidence>
<organism evidence="3 4">
    <name type="scientific">Datura stramonium</name>
    <name type="common">Jimsonweed</name>
    <name type="synonym">Common thornapple</name>
    <dbReference type="NCBI Taxonomy" id="4076"/>
    <lineage>
        <taxon>Eukaryota</taxon>
        <taxon>Viridiplantae</taxon>
        <taxon>Streptophyta</taxon>
        <taxon>Embryophyta</taxon>
        <taxon>Tracheophyta</taxon>
        <taxon>Spermatophyta</taxon>
        <taxon>Magnoliopsida</taxon>
        <taxon>eudicotyledons</taxon>
        <taxon>Gunneridae</taxon>
        <taxon>Pentapetalae</taxon>
        <taxon>asterids</taxon>
        <taxon>lamiids</taxon>
        <taxon>Solanales</taxon>
        <taxon>Solanaceae</taxon>
        <taxon>Solanoideae</taxon>
        <taxon>Datureae</taxon>
        <taxon>Datura</taxon>
    </lineage>
</organism>
<protein>
    <submittedName>
        <fullName evidence="3">Uncharacterized protein</fullName>
    </submittedName>
</protein>
<evidence type="ECO:0000256" key="1">
    <source>
        <dbReference type="ARBA" id="ARBA00007406"/>
    </source>
</evidence>
<reference evidence="3 4" key="1">
    <citation type="journal article" date="2021" name="BMC Genomics">
        <title>Datura genome reveals duplications of psychoactive alkaloid biosynthetic genes and high mutation rate following tissue culture.</title>
        <authorList>
            <person name="Rajewski A."/>
            <person name="Carter-House D."/>
            <person name="Stajich J."/>
            <person name="Litt A."/>
        </authorList>
    </citation>
    <scope>NUCLEOTIDE SEQUENCE [LARGE SCALE GENOMIC DNA]</scope>
    <source>
        <strain evidence="3">AR-01</strain>
    </source>
</reference>
<dbReference type="EMBL" id="JACEIK010003554">
    <property type="protein sequence ID" value="MCD9642185.1"/>
    <property type="molecule type" value="Genomic_DNA"/>
</dbReference>
<dbReference type="PANTHER" id="PTHR43148">
    <property type="entry name" value="GLYCERALDEHYDE-3-PHOSPHATE DEHYDROGENASE 2"/>
    <property type="match status" value="1"/>
</dbReference>
<dbReference type="InterPro" id="IPR020831">
    <property type="entry name" value="GlycerAld/Erythrose_P_DH"/>
</dbReference>
<evidence type="ECO:0000313" key="4">
    <source>
        <dbReference type="Proteomes" id="UP000823775"/>
    </source>
</evidence>
<proteinExistence type="inferred from homology"/>
<gene>
    <name evidence="3" type="ORF">HAX54_028868</name>
</gene>
<evidence type="ECO:0000256" key="2">
    <source>
        <dbReference type="ARBA" id="ARBA00023002"/>
    </source>
</evidence>
<comment type="caution">
    <text evidence="3">The sequence shown here is derived from an EMBL/GenBank/DDBJ whole genome shotgun (WGS) entry which is preliminary data.</text>
</comment>
<name>A0ABS8V4V2_DATST</name>
<keyword evidence="4" id="KW-1185">Reference proteome</keyword>
<sequence>MAFSVHGEPLRSVDFRCSDVSSTVDSSLTMVMGDDMVKSASESAAKHSRVDLLLEKNSLNIKALYLLQDIL</sequence>
<dbReference type="Proteomes" id="UP000823775">
    <property type="component" value="Unassembled WGS sequence"/>
</dbReference>